<evidence type="ECO:0000256" key="2">
    <source>
        <dbReference type="ARBA" id="ARBA00006084"/>
    </source>
</evidence>
<keyword evidence="9" id="KW-1185">Reference proteome</keyword>
<evidence type="ECO:0000313" key="9">
    <source>
        <dbReference type="Proteomes" id="UP000669133"/>
    </source>
</evidence>
<comment type="function">
    <text evidence="6">Functions as a component of the Arp2/3 complex which is involved in regulation of actin polymerization and together with an activating nucleation-promoting factor (NPF) mediates the formation of branched actin networks.</text>
</comment>
<name>A0A8H7ZJG1_9ASCO</name>
<comment type="similarity">
    <text evidence="2 7">Belongs to the ARPC5 family.</text>
</comment>
<evidence type="ECO:0000256" key="5">
    <source>
        <dbReference type="ARBA" id="ARBA00040214"/>
    </source>
</evidence>
<evidence type="ECO:0000256" key="7">
    <source>
        <dbReference type="RuleBase" id="RU004301"/>
    </source>
</evidence>
<dbReference type="PIRSF" id="PIRSF039096">
    <property type="entry name" value="p16-ARC"/>
    <property type="match status" value="1"/>
</dbReference>
<dbReference type="GO" id="GO:0030833">
    <property type="term" value="P:regulation of actin filament polymerization"/>
    <property type="evidence" value="ECO:0007669"/>
    <property type="project" value="InterPro"/>
</dbReference>
<dbReference type="GO" id="GO:0034314">
    <property type="term" value="P:Arp2/3 complex-mediated actin nucleation"/>
    <property type="evidence" value="ECO:0007669"/>
    <property type="project" value="InterPro"/>
</dbReference>
<evidence type="ECO:0000256" key="3">
    <source>
        <dbReference type="ARBA" id="ARBA00022490"/>
    </source>
</evidence>
<evidence type="ECO:0000256" key="4">
    <source>
        <dbReference type="ARBA" id="ARBA00023212"/>
    </source>
</evidence>
<evidence type="ECO:0000256" key="6">
    <source>
        <dbReference type="ARBA" id="ARBA00060329"/>
    </source>
</evidence>
<dbReference type="EMBL" id="JAEOAQ010000002">
    <property type="protein sequence ID" value="KAG5420438.1"/>
    <property type="molecule type" value="Genomic_DNA"/>
</dbReference>
<dbReference type="FunFam" id="1.25.40.190:FF:000003">
    <property type="entry name" value="Actin-related protein 2/3 complex subunit 5"/>
    <property type="match status" value="1"/>
</dbReference>
<evidence type="ECO:0000313" key="8">
    <source>
        <dbReference type="EMBL" id="KAG5420438.1"/>
    </source>
</evidence>
<dbReference type="OrthoDB" id="429520at2759"/>
<dbReference type="Gene3D" id="1.25.40.190">
    <property type="entry name" value="Actin-related protein 2/3 complex subunit 5"/>
    <property type="match status" value="1"/>
</dbReference>
<dbReference type="Pfam" id="PF04699">
    <property type="entry name" value="P16-Arc"/>
    <property type="match status" value="1"/>
</dbReference>
<comment type="function">
    <text evidence="7">Functions as component of the Arp2/3 complex which is involved in regulation of actin polymerization and together with an activating nucleation-promoting factor (NPF) mediates the formation of branched actin networks. Arp2/3 complex plays a critical role in the control of cell morphogenesis via the modulation of cell polarity development.</text>
</comment>
<evidence type="ECO:0000256" key="1">
    <source>
        <dbReference type="ARBA" id="ARBA00004245"/>
    </source>
</evidence>
<reference evidence="8 9" key="1">
    <citation type="submission" date="2020-12" db="EMBL/GenBank/DDBJ databases">
        <title>Effect of drift, selection, and recombination on the evolution of hybrid genomes in Candida yeast pathogens.</title>
        <authorList>
            <person name="Mixao V."/>
            <person name="Ksiezopolska E."/>
            <person name="Saus E."/>
            <person name="Boekhout T."/>
            <person name="Gacser A."/>
            <person name="Gabaldon T."/>
        </authorList>
    </citation>
    <scope>NUCLEOTIDE SEQUENCE [LARGE SCALE GENOMIC DNA]</scope>
    <source>
        <strain evidence="8 9">BP57</strain>
    </source>
</reference>
<dbReference type="SUPFAM" id="SSF69103">
    <property type="entry name" value="Arp2/3 complex 16 kDa subunit ARPC5"/>
    <property type="match status" value="1"/>
</dbReference>
<dbReference type="AlphaFoldDB" id="A0A8H7ZJG1"/>
<dbReference type="GeneID" id="93650948"/>
<dbReference type="Proteomes" id="UP000669133">
    <property type="component" value="Unassembled WGS sequence"/>
</dbReference>
<keyword evidence="3" id="KW-0963">Cytoplasm</keyword>
<accession>A0A8H7ZJG1</accession>
<dbReference type="GO" id="GO:0005885">
    <property type="term" value="C:Arp2/3 protein complex"/>
    <property type="evidence" value="ECO:0007669"/>
    <property type="project" value="InterPro"/>
</dbReference>
<comment type="caution">
    <text evidence="8">The sequence shown here is derived from an EMBL/GenBank/DDBJ whole genome shotgun (WGS) entry which is preliminary data.</text>
</comment>
<comment type="subcellular location">
    <subcellularLocation>
        <location evidence="1">Cytoplasm</location>
        <location evidence="1">Cytoskeleton</location>
    </subcellularLocation>
</comment>
<dbReference type="InterPro" id="IPR036743">
    <property type="entry name" value="ARPC5_sf"/>
</dbReference>
<dbReference type="PANTHER" id="PTHR12644">
    <property type="entry name" value="ARP2/3 COMPLEX 16 KD SUBUNIT P16-ARC"/>
    <property type="match status" value="1"/>
</dbReference>
<sequence>MASEDWRKIDIDALEPENHLSAAELVPDLPQVSQSQISSVAQQVRSQLSSGQFQQALELALDNAPYIADSQQTKELHAKTVFEILCSIKNNNNVSELGQFVRSLNQEQQDTLVKYLYKSMSESYGQKQGALLLNWFEKTVEITGVGAIARYMTDRRTV</sequence>
<proteinExistence type="inferred from homology"/>
<protein>
    <recommendedName>
        <fullName evidence="5 7">Actin-related protein 2/3 complex subunit 5</fullName>
    </recommendedName>
</protein>
<dbReference type="InterPro" id="IPR006789">
    <property type="entry name" value="ARPC5"/>
</dbReference>
<keyword evidence="4 7" id="KW-0206">Cytoskeleton</keyword>
<gene>
    <name evidence="8" type="ORF">I9W82_002319</name>
</gene>
<dbReference type="RefSeq" id="XP_067549554.1">
    <property type="nucleotide sequence ID" value="XM_067691161.1"/>
</dbReference>
<dbReference type="GO" id="GO:0044396">
    <property type="term" value="P:actin cortical patch organization"/>
    <property type="evidence" value="ECO:0007669"/>
    <property type="project" value="UniProtKB-ARBA"/>
</dbReference>
<organism evidence="8 9">
    <name type="scientific">Candida metapsilosis</name>
    <dbReference type="NCBI Taxonomy" id="273372"/>
    <lineage>
        <taxon>Eukaryota</taxon>
        <taxon>Fungi</taxon>
        <taxon>Dikarya</taxon>
        <taxon>Ascomycota</taxon>
        <taxon>Saccharomycotina</taxon>
        <taxon>Pichiomycetes</taxon>
        <taxon>Debaryomycetaceae</taxon>
        <taxon>Candida/Lodderomyces clade</taxon>
        <taxon>Candida</taxon>
    </lineage>
</organism>